<sequence length="181" mass="19721">MAQDILIIVNAKTGTVQMYAADPSIVQGNSQGSNELWVRVPASEQLRWRVEPLQLAEGAGGEADLYHAIITKVELWGATESPPQGDASKYLVDWISNNGAGDTPYYSAPGTITPGKNTFGPPTPVATQGINRPFIACETQMSNRDEMVSPKIAYSFSVDIYLGREKVNAVTWDPFVTVYRP</sequence>
<accession>A0A9X4AXT1</accession>
<comment type="caution">
    <text evidence="1">The sequence shown here is derived from an EMBL/GenBank/DDBJ whole genome shotgun (WGS) entry which is preliminary data.</text>
</comment>
<organism evidence="1 2">
    <name type="scientific">Polyangium jinanense</name>
    <dbReference type="NCBI Taxonomy" id="2829994"/>
    <lineage>
        <taxon>Bacteria</taxon>
        <taxon>Pseudomonadati</taxon>
        <taxon>Myxococcota</taxon>
        <taxon>Polyangia</taxon>
        <taxon>Polyangiales</taxon>
        <taxon>Polyangiaceae</taxon>
        <taxon>Polyangium</taxon>
    </lineage>
</organism>
<dbReference type="Proteomes" id="UP001151081">
    <property type="component" value="Unassembled WGS sequence"/>
</dbReference>
<name>A0A9X4AXT1_9BACT</name>
<dbReference type="RefSeq" id="WP_272459921.1">
    <property type="nucleotide sequence ID" value="NZ_JAGTJJ010000083.1"/>
</dbReference>
<evidence type="ECO:0000313" key="1">
    <source>
        <dbReference type="EMBL" id="MDC3988789.1"/>
    </source>
</evidence>
<keyword evidence="2" id="KW-1185">Reference proteome</keyword>
<proteinExistence type="predicted"/>
<evidence type="ECO:0008006" key="3">
    <source>
        <dbReference type="Google" id="ProtNLM"/>
    </source>
</evidence>
<gene>
    <name evidence="1" type="ORF">KEG57_50455</name>
</gene>
<reference evidence="1 2" key="1">
    <citation type="submission" date="2021-04" db="EMBL/GenBank/DDBJ databases">
        <title>Genome analysis of Polyangium sp.</title>
        <authorList>
            <person name="Li Y."/>
            <person name="Wang J."/>
        </authorList>
    </citation>
    <scope>NUCLEOTIDE SEQUENCE [LARGE SCALE GENOMIC DNA]</scope>
    <source>
        <strain evidence="1 2">SDU14</strain>
    </source>
</reference>
<dbReference type="EMBL" id="JAGTJJ010000083">
    <property type="protein sequence ID" value="MDC3988789.1"/>
    <property type="molecule type" value="Genomic_DNA"/>
</dbReference>
<evidence type="ECO:0000313" key="2">
    <source>
        <dbReference type="Proteomes" id="UP001151081"/>
    </source>
</evidence>
<dbReference type="AlphaFoldDB" id="A0A9X4AXT1"/>
<protein>
    <recommendedName>
        <fullName evidence="3">Inclusion body protein</fullName>
    </recommendedName>
</protein>